<dbReference type="Proteomes" id="UP000029964">
    <property type="component" value="Unassembled WGS sequence"/>
</dbReference>
<accession>A0A086T5M0</accession>
<organism evidence="3 4">
    <name type="scientific">Hapsidospora chrysogenum (strain ATCC 11550 / CBS 779.69 / DSM 880 / IAM 14645 / JCM 23072 / IMI 49137)</name>
    <name type="common">Acremonium chrysogenum</name>
    <dbReference type="NCBI Taxonomy" id="857340"/>
    <lineage>
        <taxon>Eukaryota</taxon>
        <taxon>Fungi</taxon>
        <taxon>Dikarya</taxon>
        <taxon>Ascomycota</taxon>
        <taxon>Pezizomycotina</taxon>
        <taxon>Sordariomycetes</taxon>
        <taxon>Hypocreomycetidae</taxon>
        <taxon>Hypocreales</taxon>
        <taxon>Bionectriaceae</taxon>
        <taxon>Hapsidospora</taxon>
    </lineage>
</organism>
<name>A0A086T5M0_HAPC1</name>
<dbReference type="InterPro" id="IPR053143">
    <property type="entry name" value="Arylsulfate_ST"/>
</dbReference>
<dbReference type="InterPro" id="IPR039535">
    <property type="entry name" value="ASST-like"/>
</dbReference>
<dbReference type="PANTHER" id="PTHR35340:SF5">
    <property type="entry name" value="ASST-DOMAIN-CONTAINING PROTEIN"/>
    <property type="match status" value="1"/>
</dbReference>
<keyword evidence="4" id="KW-1185">Reference proteome</keyword>
<feature type="region of interest" description="Disordered" evidence="1">
    <location>
        <begin position="1"/>
        <end position="22"/>
    </location>
</feature>
<evidence type="ECO:0000256" key="1">
    <source>
        <dbReference type="SAM" id="MobiDB-lite"/>
    </source>
</evidence>
<dbReference type="HOGENOM" id="CLU_018249_0_0_1"/>
<dbReference type="OrthoDB" id="5427350at2759"/>
<protein>
    <recommendedName>
        <fullName evidence="5">ASST-domain-containing protein</fullName>
    </recommendedName>
</protein>
<dbReference type="AlphaFoldDB" id="A0A086T5M0"/>
<keyword evidence="2" id="KW-0812">Transmembrane</keyword>
<dbReference type="PANTHER" id="PTHR35340">
    <property type="entry name" value="PQQ ENZYME REPEAT PROTEIN-RELATED"/>
    <property type="match status" value="1"/>
</dbReference>
<feature type="transmembrane region" description="Helical" evidence="2">
    <location>
        <begin position="27"/>
        <end position="49"/>
    </location>
</feature>
<sequence length="616" mass="68334">MSAGPWLSSFGGEKGGIRRRPPFSRPCMSTLVGLLALIILSYSMVLLFFGKVNPKQSSPEPSSQNVIAHTDSEPDIDSGGGDGDDLAAAVGKVMPVGQPASSNSISFNADFYNVQEKYGKRPFQKFHTTKTKTPFFHANTFVPKATEGNPYFFMTPAVNDQKGTVQVFSRKDLSLVYNDHGYRATNNFRMQEYNGKQYLTFWEGIPAPGHGLGQGVMIDENYKLAYNISINTFNSEADSHEFQLTQDGGALFSVYETVRGYDMSPVGGPVDGVLQDSCFEEVDIETGETRFAWRASDWFSITETTVGYNDVEDYGHPTNTDGWDFFHINSLEKTKDGNYLVLGRRLNLITLINGTSGEPIWQIGGKNNQYADLSDGAATNFAYQHHARFVNDEETEIVMFDNAQLANTQPSPGCKEQCSRGLHIRMDHEAKTAEVVRSYWHPQSLQARAEGSAEKQPNGNLLVGWGKAPAFTEYSADGQVLLDVQTGPWSADNGEAHVYRIYSGDWKGSPTWDPEIAMHEGDIYVSWNGATEQAYWVLFTGNSRFALEPQYVVYRGGFETKLPLPEGNAPYARVAALDRAGKLLASTDLIDTETGERSKMKEPLEIDFTLDPHTLR</sequence>
<evidence type="ECO:0000313" key="4">
    <source>
        <dbReference type="Proteomes" id="UP000029964"/>
    </source>
</evidence>
<dbReference type="Pfam" id="PF14269">
    <property type="entry name" value="Arylsulfotran_2"/>
    <property type="match status" value="1"/>
</dbReference>
<reference evidence="4" key="1">
    <citation type="journal article" date="2014" name="Genome Announc.">
        <title>Genome sequence and annotation of Acremonium chrysogenum, producer of the beta-lactam antibiotic cephalosporin C.</title>
        <authorList>
            <person name="Terfehr D."/>
            <person name="Dahlmann T.A."/>
            <person name="Specht T."/>
            <person name="Zadra I."/>
            <person name="Kuernsteiner H."/>
            <person name="Kueck U."/>
        </authorList>
    </citation>
    <scope>NUCLEOTIDE SEQUENCE [LARGE SCALE GENOMIC DNA]</scope>
    <source>
        <strain evidence="4">ATCC 11550 / CBS 779.69 / DSM 880 / IAM 14645 / JCM 23072 / IMI 49137</strain>
    </source>
</reference>
<gene>
    <name evidence="3" type="ORF">ACRE_045570</name>
</gene>
<dbReference type="EMBL" id="JPKY01000044">
    <property type="protein sequence ID" value="KFH44652.1"/>
    <property type="molecule type" value="Genomic_DNA"/>
</dbReference>
<evidence type="ECO:0000313" key="3">
    <source>
        <dbReference type="EMBL" id="KFH44652.1"/>
    </source>
</evidence>
<evidence type="ECO:0000256" key="2">
    <source>
        <dbReference type="SAM" id="Phobius"/>
    </source>
</evidence>
<comment type="caution">
    <text evidence="3">The sequence shown here is derived from an EMBL/GenBank/DDBJ whole genome shotgun (WGS) entry which is preliminary data.</text>
</comment>
<proteinExistence type="predicted"/>
<evidence type="ECO:0008006" key="5">
    <source>
        <dbReference type="Google" id="ProtNLM"/>
    </source>
</evidence>
<feature type="region of interest" description="Disordered" evidence="1">
    <location>
        <begin position="57"/>
        <end position="83"/>
    </location>
</feature>
<dbReference type="STRING" id="857340.A0A086T5M0"/>
<keyword evidence="2" id="KW-1133">Transmembrane helix</keyword>
<keyword evidence="2" id="KW-0472">Membrane</keyword>
<feature type="compositionally biased region" description="Polar residues" evidence="1">
    <location>
        <begin position="57"/>
        <end position="67"/>
    </location>
</feature>